<dbReference type="PANTHER" id="PTHR30486:SF6">
    <property type="entry name" value="TYPE IV PILUS RETRACTATION ATPASE PILT"/>
    <property type="match status" value="1"/>
</dbReference>
<reference evidence="5" key="1">
    <citation type="journal article" date="2019" name="Int. J. Syst. Evol. Microbiol.">
        <title>The Global Catalogue of Microorganisms (GCM) 10K type strain sequencing project: providing services to taxonomists for standard genome sequencing and annotation.</title>
        <authorList>
            <consortium name="The Broad Institute Genomics Platform"/>
            <consortium name="The Broad Institute Genome Sequencing Center for Infectious Disease"/>
            <person name="Wu L."/>
            <person name="Ma J."/>
        </authorList>
    </citation>
    <scope>NUCLEOTIDE SEQUENCE [LARGE SCALE GENOMIC DNA]</scope>
    <source>
        <strain evidence="5">CGMCC 1.15044</strain>
    </source>
</reference>
<evidence type="ECO:0000259" key="3">
    <source>
        <dbReference type="Pfam" id="PF00437"/>
    </source>
</evidence>
<dbReference type="InterPro" id="IPR001482">
    <property type="entry name" value="T2SS/T4SS_dom"/>
</dbReference>
<dbReference type="Gene3D" id="3.30.450.380">
    <property type="match status" value="1"/>
</dbReference>
<feature type="domain" description="Bacterial type II secretion system protein E" evidence="3">
    <location>
        <begin position="65"/>
        <end position="342"/>
    </location>
</feature>
<dbReference type="PANTHER" id="PTHR30486">
    <property type="entry name" value="TWITCHING MOTILITY PROTEIN PILT"/>
    <property type="match status" value="1"/>
</dbReference>
<dbReference type="InterPro" id="IPR027417">
    <property type="entry name" value="P-loop_NTPase"/>
</dbReference>
<dbReference type="CDD" id="cd01130">
    <property type="entry name" value="VirB11-like_ATPase"/>
    <property type="match status" value="1"/>
</dbReference>
<feature type="compositionally biased region" description="Basic and acidic residues" evidence="2">
    <location>
        <begin position="414"/>
        <end position="425"/>
    </location>
</feature>
<dbReference type="EMBL" id="BMHF01000007">
    <property type="protein sequence ID" value="GGA37323.1"/>
    <property type="molecule type" value="Genomic_DNA"/>
</dbReference>
<evidence type="ECO:0000256" key="1">
    <source>
        <dbReference type="ARBA" id="ARBA00006611"/>
    </source>
</evidence>
<proteinExistence type="inferred from homology"/>
<organism evidence="4 5">
    <name type="scientific">Paenibacillus physcomitrellae</name>
    <dbReference type="NCBI Taxonomy" id="1619311"/>
    <lineage>
        <taxon>Bacteria</taxon>
        <taxon>Bacillati</taxon>
        <taxon>Bacillota</taxon>
        <taxon>Bacilli</taxon>
        <taxon>Bacillales</taxon>
        <taxon>Paenibacillaceae</taxon>
        <taxon>Paenibacillus</taxon>
    </lineage>
</organism>
<accession>A0ABQ1G5J1</accession>
<keyword evidence="5" id="KW-1185">Reference proteome</keyword>
<protein>
    <submittedName>
        <fullName evidence="4">Type II secretion system protein E</fullName>
    </submittedName>
</protein>
<dbReference type="InterPro" id="IPR050921">
    <property type="entry name" value="T4SS_GSP_E_ATPase"/>
</dbReference>
<dbReference type="Proteomes" id="UP000609323">
    <property type="component" value="Unassembled WGS sequence"/>
</dbReference>
<comment type="caution">
    <text evidence="4">The sequence shown here is derived from an EMBL/GenBank/DDBJ whole genome shotgun (WGS) entry which is preliminary data.</text>
</comment>
<sequence>MTEERLAQLRKELRGGLNMNSMLSDGELLQYIERRLLQEPEMADYTAAEKRRLIRRMYDSFRGLDVLQPLVEDRSITEIMINGHDEIFVEQEGRVRKVPVHFESRERLEDIIQSIVSAVNRVVNESSPIVDARLKDGSRVNIVLPPVALKGPTLTIRKFPENPLTMDDLVQIGSLSREAALFLQRLVRSKYNLFISGGTGSGKTTFLNALSQYIPADERIITIEDSAELQIVNVPNLVSLETRNANTEGRGEITIRDLIRSSLRMRPNRIVVGEVRGTEALDMLQAMNTGHDGSLSTGHANSTVDMLSRLETMVLSGADLPVSVVRKQISSAIDIFVHLSRLRDRSRRVTEIAEVAGFEQGEVVLRPLFVFQEEGERDGKIIGSLIRTPNRMLHKEKLRMAGILGADGMEEGEDQSKGDEEHSDAVKAGTASFRKE</sequence>
<comment type="similarity">
    <text evidence="1">Belongs to the GSP E family.</text>
</comment>
<name>A0ABQ1G5J1_9BACL</name>
<gene>
    <name evidence="4" type="ORF">GCM10010917_23110</name>
</gene>
<evidence type="ECO:0000256" key="2">
    <source>
        <dbReference type="SAM" id="MobiDB-lite"/>
    </source>
</evidence>
<dbReference type="RefSeq" id="WP_094095685.1">
    <property type="nucleotide sequence ID" value="NZ_BMHF01000007.1"/>
</dbReference>
<dbReference type="Pfam" id="PF00437">
    <property type="entry name" value="T2SSE"/>
    <property type="match status" value="1"/>
</dbReference>
<dbReference type="Gene3D" id="3.40.50.300">
    <property type="entry name" value="P-loop containing nucleotide triphosphate hydrolases"/>
    <property type="match status" value="1"/>
</dbReference>
<evidence type="ECO:0000313" key="5">
    <source>
        <dbReference type="Proteomes" id="UP000609323"/>
    </source>
</evidence>
<evidence type="ECO:0000313" key="4">
    <source>
        <dbReference type="EMBL" id="GGA37323.1"/>
    </source>
</evidence>
<feature type="region of interest" description="Disordered" evidence="2">
    <location>
        <begin position="407"/>
        <end position="436"/>
    </location>
</feature>
<dbReference type="SUPFAM" id="SSF52540">
    <property type="entry name" value="P-loop containing nucleoside triphosphate hydrolases"/>
    <property type="match status" value="1"/>
</dbReference>